<comment type="function">
    <text evidence="1">Could be involved in insertion of integral membrane proteins into the membrane.</text>
</comment>
<dbReference type="SMART" id="SM01234">
    <property type="entry name" value="Haemolytic"/>
    <property type="match status" value="1"/>
</dbReference>
<name>A0A9E9LP08_9BURK</name>
<dbReference type="EMBL" id="CP098248">
    <property type="protein sequence ID" value="WAV98241.1"/>
    <property type="molecule type" value="Genomic_DNA"/>
</dbReference>
<evidence type="ECO:0000313" key="2">
    <source>
        <dbReference type="EMBL" id="WAV92146.1"/>
    </source>
</evidence>
<dbReference type="HAMAP" id="MF_00386">
    <property type="entry name" value="UPF0161_YidD"/>
    <property type="match status" value="1"/>
</dbReference>
<keyword evidence="1" id="KW-0472">Membrane</keyword>
<comment type="subcellular location">
    <subcellularLocation>
        <location evidence="1">Cell membrane</location>
        <topology evidence="1">Peripheral membrane protein</topology>
        <orientation evidence="1">Cytoplasmic side</orientation>
    </subcellularLocation>
</comment>
<dbReference type="Pfam" id="PF01809">
    <property type="entry name" value="YidD"/>
    <property type="match status" value="1"/>
</dbReference>
<dbReference type="Proteomes" id="UP001164794">
    <property type="component" value="Chromosome"/>
</dbReference>
<dbReference type="Proteomes" id="UP001164819">
    <property type="component" value="Chromosome"/>
</dbReference>
<gene>
    <name evidence="2" type="primary">yidD</name>
    <name evidence="3" type="ORF">NB645_00385</name>
    <name evidence="2" type="ORF">NB646_01575</name>
</gene>
<dbReference type="PANTHER" id="PTHR33383">
    <property type="entry name" value="MEMBRANE PROTEIN INSERTION EFFICIENCY FACTOR-RELATED"/>
    <property type="match status" value="1"/>
</dbReference>
<dbReference type="AlphaFoldDB" id="A0A9E9LP08"/>
<evidence type="ECO:0000313" key="3">
    <source>
        <dbReference type="EMBL" id="WAV98241.1"/>
    </source>
</evidence>
<comment type="similarity">
    <text evidence="1">Belongs to the UPF0161 family.</text>
</comment>
<dbReference type="GO" id="GO:0005886">
    <property type="term" value="C:plasma membrane"/>
    <property type="evidence" value="ECO:0007669"/>
    <property type="project" value="UniProtKB-SubCell"/>
</dbReference>
<reference evidence="2" key="2">
    <citation type="journal article" date="2022" name="Front. Microbiol.">
        <title>New perspectives on an old grouping: The genomic and phenotypic variability of Oxalobacter formigenes and the implications for calcium oxalate stone prevention.</title>
        <authorList>
            <person name="Chmiel J.A."/>
            <person name="Carr C."/>
            <person name="Stuivenberg G.A."/>
            <person name="Venema R."/>
            <person name="Chanyi R.M."/>
            <person name="Al K.F."/>
            <person name="Giguere D."/>
            <person name="Say H."/>
            <person name="Akouris P.P."/>
            <person name="Dominguez Romero S.A."/>
            <person name="Kwong A."/>
            <person name="Tai V."/>
            <person name="Koval S.F."/>
            <person name="Razvi H."/>
            <person name="Bjazevic J."/>
            <person name="Burton J.P."/>
        </authorList>
    </citation>
    <scope>NUCLEOTIDE SEQUENCE</scope>
    <source>
        <strain evidence="2">OxK</strain>
    </source>
</reference>
<keyword evidence="4" id="KW-1185">Reference proteome</keyword>
<dbReference type="NCBIfam" id="TIGR00278">
    <property type="entry name" value="membrane protein insertion efficiency factor YidD"/>
    <property type="match status" value="1"/>
</dbReference>
<dbReference type="EMBL" id="CP098251">
    <property type="protein sequence ID" value="WAV92146.1"/>
    <property type="molecule type" value="Genomic_DNA"/>
</dbReference>
<sequence>MKWLLIILIRGYQLCISPYLGQNCRFYPTCSQYALKAISVHGCFRGIVLTLVRLCKCHPFHPGGYDPVPEKKSGCNCGVSFGNDGKNI</sequence>
<keyword evidence="1" id="KW-1003">Cell membrane</keyword>
<dbReference type="InterPro" id="IPR002696">
    <property type="entry name" value="Membr_insert_effic_factor_YidD"/>
</dbReference>
<accession>A0A9E9LP08</accession>
<reference evidence="3" key="1">
    <citation type="journal article" date="2022" name="Front. Microbiol.">
        <title>New perspectives on an old grouping: The genomic and phenotypic variability of Oxalobacter formigenes and the implications for calcium oxalate stone prevention.</title>
        <authorList>
            <person name="Chmiel J.A."/>
            <person name="Carr C."/>
            <person name="Stuivenberg G.A."/>
            <person name="Venema R."/>
            <person name="Chanyi R.M."/>
            <person name="Al K.F."/>
            <person name="Giguere D."/>
            <person name="Say H."/>
            <person name="Akouris P.P."/>
            <person name="Dominguez Romero S.A."/>
            <person name="Kwong A."/>
            <person name="Tai V."/>
            <person name="Koval S.F."/>
            <person name="Razvi H."/>
            <person name="Bjazevic J."/>
            <person name="Burton J.P."/>
        </authorList>
    </citation>
    <scope>NUCLEOTIDE SEQUENCE</scope>
    <source>
        <strain evidence="3">HOxNP-1</strain>
    </source>
</reference>
<proteinExistence type="inferred from homology"/>
<protein>
    <recommendedName>
        <fullName evidence="1">Putative membrane protein insertion efficiency factor</fullName>
    </recommendedName>
</protein>
<evidence type="ECO:0000313" key="4">
    <source>
        <dbReference type="Proteomes" id="UP001164794"/>
    </source>
</evidence>
<organism evidence="2">
    <name type="scientific">Oxalobacter aliiformigenes</name>
    <dbReference type="NCBI Taxonomy" id="2946593"/>
    <lineage>
        <taxon>Bacteria</taxon>
        <taxon>Pseudomonadati</taxon>
        <taxon>Pseudomonadota</taxon>
        <taxon>Betaproteobacteria</taxon>
        <taxon>Burkholderiales</taxon>
        <taxon>Oxalobacteraceae</taxon>
        <taxon>Oxalobacter</taxon>
    </lineage>
</organism>
<evidence type="ECO:0000256" key="1">
    <source>
        <dbReference type="HAMAP-Rule" id="MF_00386"/>
    </source>
</evidence>
<dbReference type="PANTHER" id="PTHR33383:SF1">
    <property type="entry name" value="MEMBRANE PROTEIN INSERTION EFFICIENCY FACTOR-RELATED"/>
    <property type="match status" value="1"/>
</dbReference>